<dbReference type="AlphaFoldDB" id="A0A176VXE3"/>
<dbReference type="Proteomes" id="UP000077202">
    <property type="component" value="Unassembled WGS sequence"/>
</dbReference>
<feature type="region of interest" description="Disordered" evidence="1">
    <location>
        <begin position="90"/>
        <end position="136"/>
    </location>
</feature>
<name>A0A176VXE3_MARPO</name>
<comment type="caution">
    <text evidence="2">The sequence shown here is derived from an EMBL/GenBank/DDBJ whole genome shotgun (WGS) entry which is preliminary data.</text>
</comment>
<gene>
    <name evidence="2" type="ORF">AXG93_367s1010</name>
</gene>
<evidence type="ECO:0000313" key="3">
    <source>
        <dbReference type="Proteomes" id="UP000077202"/>
    </source>
</evidence>
<feature type="compositionally biased region" description="Basic and acidic residues" evidence="1">
    <location>
        <begin position="123"/>
        <end position="136"/>
    </location>
</feature>
<protein>
    <submittedName>
        <fullName evidence="2">Uncharacterized protein</fullName>
    </submittedName>
</protein>
<feature type="compositionally biased region" description="Basic and acidic residues" evidence="1">
    <location>
        <begin position="90"/>
        <end position="113"/>
    </location>
</feature>
<accession>A0A176VXE3</accession>
<reference evidence="2" key="1">
    <citation type="submission" date="2016-03" db="EMBL/GenBank/DDBJ databases">
        <title>Mechanisms controlling the formation of the plant cell surface in tip-growing cells are functionally conserved among land plants.</title>
        <authorList>
            <person name="Honkanen S."/>
            <person name="Jones V.A."/>
            <person name="Morieri G."/>
            <person name="Champion C."/>
            <person name="Hetherington A.J."/>
            <person name="Kelly S."/>
            <person name="Saint-Marcoux D."/>
            <person name="Proust H."/>
            <person name="Prescott H."/>
            <person name="Dolan L."/>
        </authorList>
    </citation>
    <scope>NUCLEOTIDE SEQUENCE [LARGE SCALE GENOMIC DNA]</scope>
    <source>
        <tissue evidence="2">Whole gametophyte</tissue>
    </source>
</reference>
<organism evidence="2 3">
    <name type="scientific">Marchantia polymorpha subsp. ruderalis</name>
    <dbReference type="NCBI Taxonomy" id="1480154"/>
    <lineage>
        <taxon>Eukaryota</taxon>
        <taxon>Viridiplantae</taxon>
        <taxon>Streptophyta</taxon>
        <taxon>Embryophyta</taxon>
        <taxon>Marchantiophyta</taxon>
        <taxon>Marchantiopsida</taxon>
        <taxon>Marchantiidae</taxon>
        <taxon>Marchantiales</taxon>
        <taxon>Marchantiaceae</taxon>
        <taxon>Marchantia</taxon>
    </lineage>
</organism>
<proteinExistence type="predicted"/>
<evidence type="ECO:0000313" key="2">
    <source>
        <dbReference type="EMBL" id="OAE24825.1"/>
    </source>
</evidence>
<evidence type="ECO:0000256" key="1">
    <source>
        <dbReference type="SAM" id="MobiDB-lite"/>
    </source>
</evidence>
<sequence length="157" mass="18624">MEFNFGAFSRRSSDFGTNIFGDELITAHKFLALGLELLVGNDLSGGNGQKPEQGYRPSRWDEASVNQSYLTSFLVNFYHGMLWLTKSKEKRFPKEKESKEKRFPKEKEVLKLESDEESEEEEARARRPPEEHHEYQFEWRWSRWKKDLSDDRQRGRG</sequence>
<keyword evidence="3" id="KW-1185">Reference proteome</keyword>
<dbReference type="EMBL" id="LVLJ01002468">
    <property type="protein sequence ID" value="OAE24825.1"/>
    <property type="molecule type" value="Genomic_DNA"/>
</dbReference>